<dbReference type="AlphaFoldDB" id="A0A060TBG5"/>
<organism evidence="2">
    <name type="scientific">Blastobotrys adeninivorans</name>
    <name type="common">Yeast</name>
    <name type="synonym">Arxula adeninivorans</name>
    <dbReference type="NCBI Taxonomy" id="409370"/>
    <lineage>
        <taxon>Eukaryota</taxon>
        <taxon>Fungi</taxon>
        <taxon>Dikarya</taxon>
        <taxon>Ascomycota</taxon>
        <taxon>Saccharomycotina</taxon>
        <taxon>Dipodascomycetes</taxon>
        <taxon>Dipodascales</taxon>
        <taxon>Trichomonascaceae</taxon>
        <taxon>Blastobotrys</taxon>
    </lineage>
</organism>
<sequence>MSLTYDDISFYFKYDNNPVELQRWLRKVLPVAKWGSLTHDVVIDIENGFVVDYKIGAIMQEYGVRGRVTAGLLGYYSIVLHSAPHVAGTKFIRYLYIRIAALLGVQDPGSALCLLDFLVTETGTGRRIFQDEVARMLVPMVEEYFGDHFGDHLGSRIPIASAESTASKVYTKEPDQSFQPDYHVGADNSTDLPTAICEVTMGGQVSRLIFNCLSSLAGSRGKIDLSLGVDLTINNQGLTRIRLFVLDSSITTLVRFSENASVARFTRSKIENRLIHLHHLQDRLQAMQTREERVKYRDYVHIQPTIVPTIEYYERMQDYLIATSGGEVANEDIVETCRVVLENAEIVQMTRGDDGFIVTDINGEPLNGLAVKVEAFLGLIMGFEAQVELRAETLHDIYSAVSRAFKGDRLESTPSPIPGGTSQITDMMNLLQAKARTSTAKHSRGTSQSRPQRSFLAT</sequence>
<feature type="region of interest" description="Disordered" evidence="1">
    <location>
        <begin position="435"/>
        <end position="458"/>
    </location>
</feature>
<evidence type="ECO:0000256" key="1">
    <source>
        <dbReference type="SAM" id="MobiDB-lite"/>
    </source>
</evidence>
<name>A0A060TBG5_BLAAD</name>
<gene>
    <name evidence="2" type="ORF">GNLVRS02_ARAD1B15620g</name>
</gene>
<dbReference type="PhylomeDB" id="A0A060TBG5"/>
<accession>A0A060TBG5</accession>
<protein>
    <submittedName>
        <fullName evidence="2">ARAD1B15620p</fullName>
    </submittedName>
</protein>
<dbReference type="EMBL" id="HG937692">
    <property type="protein sequence ID" value="CDP36551.1"/>
    <property type="molecule type" value="Genomic_DNA"/>
</dbReference>
<evidence type="ECO:0000313" key="2">
    <source>
        <dbReference type="EMBL" id="CDP36551.1"/>
    </source>
</evidence>
<proteinExistence type="predicted"/>
<reference evidence="2" key="1">
    <citation type="submission" date="2014-02" db="EMBL/GenBank/DDBJ databases">
        <authorList>
            <person name="Genoscope - CEA"/>
        </authorList>
    </citation>
    <scope>NUCLEOTIDE SEQUENCE</scope>
    <source>
        <strain evidence="2">LS3</strain>
    </source>
</reference>
<feature type="compositionally biased region" description="Polar residues" evidence="1">
    <location>
        <begin position="445"/>
        <end position="458"/>
    </location>
</feature>
<reference evidence="2" key="2">
    <citation type="submission" date="2014-06" db="EMBL/GenBank/DDBJ databases">
        <title>The complete genome of Blastobotrys (Arxula) adeninivorans LS3 - a yeast of biotechnological interest.</title>
        <authorList>
            <person name="Kunze G."/>
            <person name="Gaillardin C."/>
            <person name="Czernicka M."/>
            <person name="Durrens P."/>
            <person name="Martin T."/>
            <person name="Boer E."/>
            <person name="Gabaldon T."/>
            <person name="Cruz J."/>
            <person name="Talla E."/>
            <person name="Marck C."/>
            <person name="Goffeau A."/>
            <person name="Barbe V."/>
            <person name="Baret P."/>
            <person name="Baronian K."/>
            <person name="Beier S."/>
            <person name="Bleykasten C."/>
            <person name="Bode R."/>
            <person name="Casaregola S."/>
            <person name="Despons L."/>
            <person name="Fairhead C."/>
            <person name="Giersberg M."/>
            <person name="Gierski P."/>
            <person name="Hahnel U."/>
            <person name="Hartmann A."/>
            <person name="Jankowska D."/>
            <person name="Jubin C."/>
            <person name="Jung P."/>
            <person name="Lafontaine I."/>
            <person name="Leh-Louis V."/>
            <person name="Lemaire M."/>
            <person name="Marcet-Houben M."/>
            <person name="Mascher M."/>
            <person name="Morel G."/>
            <person name="Richard G.-F."/>
            <person name="Riechen J."/>
            <person name="Sacerdot C."/>
            <person name="Sarkar A."/>
            <person name="Savel G."/>
            <person name="Schacherer J."/>
            <person name="Sherman D."/>
            <person name="Straub M.-L."/>
            <person name="Stein N."/>
            <person name="Thierry A."/>
            <person name="Trautwein-Schult A."/>
            <person name="Westhof E."/>
            <person name="Worch S."/>
            <person name="Dujon B."/>
            <person name="Souciet J.-L."/>
            <person name="Wincker P."/>
            <person name="Scholz U."/>
            <person name="Neuveglise N."/>
        </authorList>
    </citation>
    <scope>NUCLEOTIDE SEQUENCE</scope>
    <source>
        <strain evidence="2">LS3</strain>
    </source>
</reference>